<dbReference type="AlphaFoldDB" id="A0A812DK55"/>
<keyword evidence="1" id="KW-1133">Transmembrane helix</keyword>
<evidence type="ECO:0000313" key="3">
    <source>
        <dbReference type="Proteomes" id="UP000597762"/>
    </source>
</evidence>
<proteinExistence type="predicted"/>
<comment type="caution">
    <text evidence="2">The sequence shown here is derived from an EMBL/GenBank/DDBJ whole genome shotgun (WGS) entry which is preliminary data.</text>
</comment>
<sequence>MSFCCVPVNPQTYGHALPLSAFSTRNNIPKNGQRADLPEPSLRARHNDCQCACSLFLHSFQTVLQFRPLFPTLPPFSYFSSFSFTFRPPLFVRFHFFFFIYICFLHSPSLTSASLLLLSFPILFFVLLDYHYHHYDFLLLLLLLLFLLLLLIFLILTQHLSYFFLYFFFTFFILFFFLLLLLLIVLKLLFLFLHISHTYRFIS</sequence>
<evidence type="ECO:0000256" key="1">
    <source>
        <dbReference type="SAM" id="Phobius"/>
    </source>
</evidence>
<evidence type="ECO:0000313" key="2">
    <source>
        <dbReference type="EMBL" id="CAE1305014.1"/>
    </source>
</evidence>
<gene>
    <name evidence="2" type="ORF">SPHA_57547</name>
</gene>
<feature type="transmembrane region" description="Helical" evidence="1">
    <location>
        <begin position="163"/>
        <end position="193"/>
    </location>
</feature>
<dbReference type="EMBL" id="CAHIKZ030003885">
    <property type="protein sequence ID" value="CAE1305014.1"/>
    <property type="molecule type" value="Genomic_DNA"/>
</dbReference>
<reference evidence="2" key="1">
    <citation type="submission" date="2021-01" db="EMBL/GenBank/DDBJ databases">
        <authorList>
            <person name="Li R."/>
            <person name="Bekaert M."/>
        </authorList>
    </citation>
    <scope>NUCLEOTIDE SEQUENCE</scope>
    <source>
        <strain evidence="2">Farmed</strain>
    </source>
</reference>
<feature type="transmembrane region" description="Helical" evidence="1">
    <location>
        <begin position="137"/>
        <end position="157"/>
    </location>
</feature>
<name>A0A812DK55_ACAPH</name>
<feature type="transmembrane region" description="Helical" evidence="1">
    <location>
        <begin position="90"/>
        <end position="107"/>
    </location>
</feature>
<organism evidence="2 3">
    <name type="scientific">Acanthosepion pharaonis</name>
    <name type="common">Pharaoh cuttlefish</name>
    <name type="synonym">Sepia pharaonis</name>
    <dbReference type="NCBI Taxonomy" id="158019"/>
    <lineage>
        <taxon>Eukaryota</taxon>
        <taxon>Metazoa</taxon>
        <taxon>Spiralia</taxon>
        <taxon>Lophotrochozoa</taxon>
        <taxon>Mollusca</taxon>
        <taxon>Cephalopoda</taxon>
        <taxon>Coleoidea</taxon>
        <taxon>Decapodiformes</taxon>
        <taxon>Sepiida</taxon>
        <taxon>Sepiina</taxon>
        <taxon>Sepiidae</taxon>
        <taxon>Acanthosepion</taxon>
    </lineage>
</organism>
<keyword evidence="1" id="KW-0472">Membrane</keyword>
<keyword evidence="3" id="KW-1185">Reference proteome</keyword>
<protein>
    <submittedName>
        <fullName evidence="2">Uncharacterized protein</fullName>
    </submittedName>
</protein>
<keyword evidence="1" id="KW-0812">Transmembrane</keyword>
<accession>A0A812DK55</accession>
<dbReference type="Proteomes" id="UP000597762">
    <property type="component" value="Unassembled WGS sequence"/>
</dbReference>